<protein>
    <recommendedName>
        <fullName evidence="6">NB-ARC domain-containing protein</fullName>
    </recommendedName>
</protein>
<dbReference type="SUPFAM" id="SSF52540">
    <property type="entry name" value="P-loop containing nucleoside triphosphate hydrolases"/>
    <property type="match status" value="1"/>
</dbReference>
<keyword evidence="4" id="KW-0547">Nucleotide-binding</keyword>
<dbReference type="Gene3D" id="3.80.10.10">
    <property type="entry name" value="Ribonuclease Inhibitor"/>
    <property type="match status" value="1"/>
</dbReference>
<dbReference type="InterPro" id="IPR050905">
    <property type="entry name" value="Plant_NBS-LRR"/>
</dbReference>
<dbReference type="Proteomes" id="UP001234989">
    <property type="component" value="Chromosome 10"/>
</dbReference>
<dbReference type="AlphaFoldDB" id="A0AAF0UUT1"/>
<evidence type="ECO:0000313" key="7">
    <source>
        <dbReference type="EMBL" id="WMV52812.1"/>
    </source>
</evidence>
<dbReference type="EMBL" id="CP133621">
    <property type="protein sequence ID" value="WMV52812.1"/>
    <property type="molecule type" value="Genomic_DNA"/>
</dbReference>
<dbReference type="GO" id="GO:0043531">
    <property type="term" value="F:ADP binding"/>
    <property type="evidence" value="ECO:0007669"/>
    <property type="project" value="InterPro"/>
</dbReference>
<keyword evidence="4" id="KW-0067">ATP-binding</keyword>
<proteinExistence type="inferred from homology"/>
<gene>
    <name evidence="7" type="ORF">MTR67_046197</name>
</gene>
<dbReference type="Gene3D" id="1.10.8.430">
    <property type="entry name" value="Helical domain of apoptotic protease-activating factors"/>
    <property type="match status" value="1"/>
</dbReference>
<dbReference type="Pfam" id="PF00931">
    <property type="entry name" value="NB-ARC"/>
    <property type="match status" value="1"/>
</dbReference>
<accession>A0AAF0UUT1</accession>
<organism evidence="7 8">
    <name type="scientific">Solanum verrucosum</name>
    <dbReference type="NCBI Taxonomy" id="315347"/>
    <lineage>
        <taxon>Eukaryota</taxon>
        <taxon>Viridiplantae</taxon>
        <taxon>Streptophyta</taxon>
        <taxon>Embryophyta</taxon>
        <taxon>Tracheophyta</taxon>
        <taxon>Spermatophyta</taxon>
        <taxon>Magnoliopsida</taxon>
        <taxon>eudicotyledons</taxon>
        <taxon>Gunneridae</taxon>
        <taxon>Pentapetalae</taxon>
        <taxon>asterids</taxon>
        <taxon>lamiids</taxon>
        <taxon>Solanales</taxon>
        <taxon>Solanaceae</taxon>
        <taxon>Solanoideae</taxon>
        <taxon>Solaneae</taxon>
        <taxon>Solanum</taxon>
    </lineage>
</organism>
<feature type="compositionally biased region" description="Acidic residues" evidence="5">
    <location>
        <begin position="867"/>
        <end position="879"/>
    </location>
</feature>
<feature type="domain" description="NB-ARC" evidence="6">
    <location>
        <begin position="152"/>
        <end position="313"/>
    </location>
</feature>
<dbReference type="PANTHER" id="PTHR33463:SF198">
    <property type="entry name" value="RPP4C3"/>
    <property type="match status" value="1"/>
</dbReference>
<evidence type="ECO:0000256" key="2">
    <source>
        <dbReference type="ARBA" id="ARBA00022614"/>
    </source>
</evidence>
<dbReference type="InterPro" id="IPR032675">
    <property type="entry name" value="LRR_dom_sf"/>
</dbReference>
<dbReference type="SUPFAM" id="SSF52058">
    <property type="entry name" value="L domain-like"/>
    <property type="match status" value="1"/>
</dbReference>
<dbReference type="InterPro" id="IPR027417">
    <property type="entry name" value="P-loop_NTPase"/>
</dbReference>
<keyword evidence="8" id="KW-1185">Reference proteome</keyword>
<dbReference type="InterPro" id="IPR002182">
    <property type="entry name" value="NB-ARC"/>
</dbReference>
<evidence type="ECO:0000256" key="1">
    <source>
        <dbReference type="ARBA" id="ARBA00008894"/>
    </source>
</evidence>
<evidence type="ECO:0000259" key="6">
    <source>
        <dbReference type="Pfam" id="PF00931"/>
    </source>
</evidence>
<feature type="region of interest" description="Disordered" evidence="5">
    <location>
        <begin position="866"/>
        <end position="888"/>
    </location>
</feature>
<dbReference type="GO" id="GO:0006952">
    <property type="term" value="P:defense response"/>
    <property type="evidence" value="ECO:0007669"/>
    <property type="project" value="UniProtKB-KW"/>
</dbReference>
<comment type="similarity">
    <text evidence="1">Belongs to the disease resistance NB-LRR family.</text>
</comment>
<sequence length="924" mass="105319">METLYTLVGNVTGWLMQPMEQGIGYLYYYNTNITSMGKESENLKKRKREVQQEEEIAWRNLQCISRNGEDWLKNVDSTIAQVEGVMGGTAEVERGYFNGWCPNLKSRYFLSKRAKKITEELTTLQNTVISFDRQSEAIYSNNGEEFASRKSQEEEVMKALRDEEVTSIGICGPGGVGKTTLAEKIRLKEKQQGFFKDVVMVTVSQQPDWEKLQGQIAEGLRLTLPGGDLWSRGDRLHTRLRDENSHTLVILDDVWEALHDLDKHGIPSGSHRCKVILTTRSLNVCQGMNAKKIMEVGMLSEEEAWFLFSQKVGDFGNDPSLIDIAKEVAKECKGLPLEVIIVAGALKGNDKPSWKVALNQLRRAETRIIPGMHEKVYPSLRLSYNYLGSDEVKYLFLLCSLFQEDSDIWIEELLIYGMGLLIFSGIENLEDARNRVYFLLKILKDCFLLSQGSDKNHVKMHDVVRDMAISIASEGEHNFMVSHNVNSVVFPKGTSYEHFNHMSIVANKFDEHPSPIICPKLKLLMLQFYSLGPFEFHDNFFNGMCKLKVLSLIGYSFGKCFLNFLASILHVPASIRRLSSLRTLCLSHLRLDDISFIGELVELEILSIRDCELDELPEEIGKLTKLIKLEFWNKKRPLKRISGGVLSKLLAQLEELHMVGVEDWSDVIYSNLGLPSKLTRYTLIIGIGEVHLAVSSLDDYDKYIGLEVTETAPLGDWICHLLKESEFVDSRGKGSNNVLTELQLNEFQNVKYLRLVACDLVTHLLKTTHEVIKFPNLYELQLVNLRCLTHICSDSVECIEFPLLRRMRLWDLPEFQNFCPTAINDSNPLFDEKGISVSTPILKWGDVVILDLNKWIQRKFNNKEQEASDDYEASDDDEAEPSHARTSIQRLSNPRTLCLSNLWLDDISITGKLVYFQGVQSHPI</sequence>
<dbReference type="PANTHER" id="PTHR33463">
    <property type="entry name" value="NB-ARC DOMAIN-CONTAINING PROTEIN-RELATED"/>
    <property type="match status" value="1"/>
</dbReference>
<evidence type="ECO:0000256" key="3">
    <source>
        <dbReference type="ARBA" id="ARBA00022821"/>
    </source>
</evidence>
<dbReference type="GO" id="GO:0005524">
    <property type="term" value="F:ATP binding"/>
    <property type="evidence" value="ECO:0007669"/>
    <property type="project" value="UniProtKB-KW"/>
</dbReference>
<evidence type="ECO:0000256" key="5">
    <source>
        <dbReference type="SAM" id="MobiDB-lite"/>
    </source>
</evidence>
<name>A0AAF0UUT1_SOLVR</name>
<dbReference type="PRINTS" id="PR00364">
    <property type="entry name" value="DISEASERSIST"/>
</dbReference>
<dbReference type="Gene3D" id="3.40.50.300">
    <property type="entry name" value="P-loop containing nucleotide triphosphate hydrolases"/>
    <property type="match status" value="1"/>
</dbReference>
<evidence type="ECO:0000313" key="8">
    <source>
        <dbReference type="Proteomes" id="UP001234989"/>
    </source>
</evidence>
<evidence type="ECO:0000256" key="4">
    <source>
        <dbReference type="ARBA" id="ARBA00022840"/>
    </source>
</evidence>
<keyword evidence="2" id="KW-0433">Leucine-rich repeat</keyword>
<dbReference type="InterPro" id="IPR042197">
    <property type="entry name" value="Apaf_helical"/>
</dbReference>
<reference evidence="7" key="1">
    <citation type="submission" date="2023-08" db="EMBL/GenBank/DDBJ databases">
        <title>A de novo genome assembly of Solanum verrucosum Schlechtendal, a Mexican diploid species geographically isolated from the other diploid A-genome species in potato relatives.</title>
        <authorList>
            <person name="Hosaka K."/>
        </authorList>
    </citation>
    <scope>NUCLEOTIDE SEQUENCE</scope>
    <source>
        <tissue evidence="7">Young leaves</tissue>
    </source>
</reference>
<keyword evidence="3" id="KW-0611">Plant defense</keyword>